<dbReference type="CDD" id="cd19677">
    <property type="entry name" value="UBR-box_UBR7"/>
    <property type="match status" value="1"/>
</dbReference>
<dbReference type="AlphaFoldDB" id="A0AAD4QG10"/>
<gene>
    <name evidence="7" type="ORF">EDB92DRAFT_2101623</name>
</gene>
<accession>A0AAD4QG10</accession>
<dbReference type="InterPro" id="IPR019787">
    <property type="entry name" value="Znf_PHD-finger"/>
</dbReference>
<protein>
    <recommendedName>
        <fullName evidence="6">UBR-type domain-containing protein</fullName>
    </recommendedName>
</protein>
<evidence type="ECO:0000313" key="8">
    <source>
        <dbReference type="Proteomes" id="UP001201163"/>
    </source>
</evidence>
<evidence type="ECO:0000256" key="3">
    <source>
        <dbReference type="ARBA" id="ARBA00022833"/>
    </source>
</evidence>
<dbReference type="InterPro" id="IPR001965">
    <property type="entry name" value="Znf_PHD"/>
</dbReference>
<keyword evidence="1" id="KW-0479">Metal-binding</keyword>
<keyword evidence="2" id="KW-0863">Zinc-finger</keyword>
<evidence type="ECO:0000313" key="7">
    <source>
        <dbReference type="EMBL" id="KAH8996627.1"/>
    </source>
</evidence>
<dbReference type="PANTHER" id="PTHR13513">
    <property type="entry name" value="E3 UBIQUITIN-PROTEIN LIGASE UBR7"/>
    <property type="match status" value="1"/>
</dbReference>
<dbReference type="InterPro" id="IPR047506">
    <property type="entry name" value="UBR7-like_UBR-box"/>
</dbReference>
<keyword evidence="3" id="KW-0862">Zinc</keyword>
<dbReference type="SUPFAM" id="SSF57903">
    <property type="entry name" value="FYVE/PHD zinc finger"/>
    <property type="match status" value="1"/>
</dbReference>
<feature type="region of interest" description="Disordered" evidence="5">
    <location>
        <begin position="149"/>
        <end position="181"/>
    </location>
</feature>
<dbReference type="GO" id="GO:0008270">
    <property type="term" value="F:zinc ion binding"/>
    <property type="evidence" value="ECO:0007669"/>
    <property type="project" value="UniProtKB-KW"/>
</dbReference>
<organism evidence="7 8">
    <name type="scientific">Lactarius akahatsu</name>
    <dbReference type="NCBI Taxonomy" id="416441"/>
    <lineage>
        <taxon>Eukaryota</taxon>
        <taxon>Fungi</taxon>
        <taxon>Dikarya</taxon>
        <taxon>Basidiomycota</taxon>
        <taxon>Agaricomycotina</taxon>
        <taxon>Agaricomycetes</taxon>
        <taxon>Russulales</taxon>
        <taxon>Russulaceae</taxon>
        <taxon>Lactarius</taxon>
    </lineage>
</organism>
<dbReference type="Pfam" id="PF00628">
    <property type="entry name" value="PHD"/>
    <property type="match status" value="1"/>
</dbReference>
<dbReference type="PANTHER" id="PTHR13513:SF9">
    <property type="entry name" value="E3 UBIQUITIN-PROTEIN LIGASE UBR7-RELATED"/>
    <property type="match status" value="1"/>
</dbReference>
<feature type="region of interest" description="Disordered" evidence="5">
    <location>
        <begin position="237"/>
        <end position="321"/>
    </location>
</feature>
<dbReference type="EMBL" id="JAKELL010000008">
    <property type="protein sequence ID" value="KAH8996627.1"/>
    <property type="molecule type" value="Genomic_DNA"/>
</dbReference>
<dbReference type="PROSITE" id="PS51157">
    <property type="entry name" value="ZF_UBR"/>
    <property type="match status" value="1"/>
</dbReference>
<evidence type="ECO:0000256" key="1">
    <source>
        <dbReference type="ARBA" id="ARBA00022723"/>
    </source>
</evidence>
<dbReference type="InterPro" id="IPR040204">
    <property type="entry name" value="UBR7"/>
</dbReference>
<feature type="domain" description="UBR-type" evidence="6">
    <location>
        <begin position="28"/>
        <end position="94"/>
    </location>
</feature>
<dbReference type="SMART" id="SM00249">
    <property type="entry name" value="PHD"/>
    <property type="match status" value="1"/>
</dbReference>
<sequence>MASTLTEYLNSQQELEEEAARALPYSFSHCTHPLGYIRQAVYLCITCASQRGICSSCSIACHTDHEQLELFPKRHFRCDCPTSALAHPCSLHKAPEAPNDENAYGQNFWRKFCRCGRPYDAKSERETMIQCLACEDWYHESCLNLRARPPSRHPSQEPSNGDDEVAEVEQDDTSCSDASSSGLPLPLITAEDYDTLVCRSCVSKIPILQAWAGTPGIAMVVREDPNSSWNVLGALPRDESVVEPSQEAESDIPTASVEAPHPEETHILTRSLSGDDSSSSSNTDAVQGKKRTLPTPPSIGGPSAKRSRTFGPSSQKLCQAPAPNSFAQTVFAQDGARTLGEGDIFLSGDWRERWCLCDSCLPRLQEHPYLLKEDETYEPPEDPDSGLSLEELGLRALERIPRDRALDGIRAFNSMRDDLKNYLRPFAQEGREVAEVDVRRFFEARVEAARVGQK</sequence>
<dbReference type="InterPro" id="IPR011011">
    <property type="entry name" value="Znf_FYVE_PHD"/>
</dbReference>
<feature type="zinc finger region" description="UBR-type" evidence="4">
    <location>
        <begin position="28"/>
        <end position="94"/>
    </location>
</feature>
<dbReference type="GO" id="GO:0061630">
    <property type="term" value="F:ubiquitin protein ligase activity"/>
    <property type="evidence" value="ECO:0007669"/>
    <property type="project" value="InterPro"/>
</dbReference>
<dbReference type="Gene3D" id="3.30.40.10">
    <property type="entry name" value="Zinc/RING finger domain, C3HC4 (zinc finger)"/>
    <property type="match status" value="1"/>
</dbReference>
<comment type="caution">
    <text evidence="7">The sequence shown here is derived from an EMBL/GenBank/DDBJ whole genome shotgun (WGS) entry which is preliminary data.</text>
</comment>
<name>A0AAD4QG10_9AGAM</name>
<dbReference type="Proteomes" id="UP001201163">
    <property type="component" value="Unassembled WGS sequence"/>
</dbReference>
<reference evidence="7" key="1">
    <citation type="submission" date="2022-01" db="EMBL/GenBank/DDBJ databases">
        <title>Comparative genomics reveals a dynamic genome evolution in the ectomycorrhizal milk-cap (Lactarius) mushrooms.</title>
        <authorList>
            <consortium name="DOE Joint Genome Institute"/>
            <person name="Lebreton A."/>
            <person name="Tang N."/>
            <person name="Kuo A."/>
            <person name="LaButti K."/>
            <person name="Drula E."/>
            <person name="Barry K."/>
            <person name="Clum A."/>
            <person name="Lipzen A."/>
            <person name="Mousain D."/>
            <person name="Ng V."/>
            <person name="Wang R."/>
            <person name="Wang X."/>
            <person name="Dai Y."/>
            <person name="Henrissat B."/>
            <person name="Grigoriev I.V."/>
            <person name="Guerin-Laguette A."/>
            <person name="Yu F."/>
            <person name="Martin F.M."/>
        </authorList>
    </citation>
    <scope>NUCLEOTIDE SEQUENCE</scope>
    <source>
        <strain evidence="7">QP</strain>
    </source>
</reference>
<dbReference type="InterPro" id="IPR003126">
    <property type="entry name" value="Znf_UBR"/>
</dbReference>
<dbReference type="GO" id="GO:0005737">
    <property type="term" value="C:cytoplasm"/>
    <property type="evidence" value="ECO:0007669"/>
    <property type="project" value="TreeGrafter"/>
</dbReference>
<feature type="compositionally biased region" description="Acidic residues" evidence="5">
    <location>
        <begin position="160"/>
        <end position="174"/>
    </location>
</feature>
<evidence type="ECO:0000256" key="5">
    <source>
        <dbReference type="SAM" id="MobiDB-lite"/>
    </source>
</evidence>
<keyword evidence="8" id="KW-1185">Reference proteome</keyword>
<proteinExistence type="predicted"/>
<evidence type="ECO:0000256" key="4">
    <source>
        <dbReference type="PROSITE-ProRule" id="PRU00508"/>
    </source>
</evidence>
<evidence type="ECO:0000256" key="2">
    <source>
        <dbReference type="ARBA" id="ARBA00022771"/>
    </source>
</evidence>
<dbReference type="SMART" id="SM00396">
    <property type="entry name" value="ZnF_UBR1"/>
    <property type="match status" value="1"/>
</dbReference>
<evidence type="ECO:0000259" key="6">
    <source>
        <dbReference type="PROSITE" id="PS51157"/>
    </source>
</evidence>
<feature type="compositionally biased region" description="Low complexity" evidence="5">
    <location>
        <begin position="271"/>
        <end position="281"/>
    </location>
</feature>
<dbReference type="InterPro" id="IPR013083">
    <property type="entry name" value="Znf_RING/FYVE/PHD"/>
</dbReference>